<comment type="caution">
    <text evidence="5">The sequence shown here is derived from an EMBL/GenBank/DDBJ whole genome shotgun (WGS) entry which is preliminary data.</text>
</comment>
<dbReference type="Proteomes" id="UP000559256">
    <property type="component" value="Unassembled WGS sequence"/>
</dbReference>
<dbReference type="InterPro" id="IPR029058">
    <property type="entry name" value="AB_hydrolase_fold"/>
</dbReference>
<dbReference type="PROSITE" id="PS00122">
    <property type="entry name" value="CARBOXYLESTERASE_B_1"/>
    <property type="match status" value="1"/>
</dbReference>
<keyword evidence="6" id="KW-1185">Reference proteome</keyword>
<dbReference type="SUPFAM" id="SSF53474">
    <property type="entry name" value="alpha/beta-Hydrolases"/>
    <property type="match status" value="1"/>
</dbReference>
<comment type="similarity">
    <text evidence="1 3">Belongs to the type-B carboxylesterase/lipase family.</text>
</comment>
<dbReference type="InterPro" id="IPR019826">
    <property type="entry name" value="Carboxylesterase_B_AS"/>
</dbReference>
<dbReference type="OrthoDB" id="408631at2759"/>
<keyword evidence="3" id="KW-0732">Signal</keyword>
<evidence type="ECO:0000313" key="5">
    <source>
        <dbReference type="EMBL" id="KAF5373884.1"/>
    </source>
</evidence>
<dbReference type="EC" id="3.1.1.-" evidence="3"/>
<dbReference type="AlphaFoldDB" id="A0A8H5LYC5"/>
<protein>
    <recommendedName>
        <fullName evidence="3">Carboxylic ester hydrolase</fullName>
        <ecNumber evidence="3">3.1.1.-</ecNumber>
    </recommendedName>
</protein>
<dbReference type="Pfam" id="PF00135">
    <property type="entry name" value="COesterase"/>
    <property type="match status" value="1"/>
</dbReference>
<evidence type="ECO:0000256" key="2">
    <source>
        <dbReference type="ARBA" id="ARBA00022801"/>
    </source>
</evidence>
<gene>
    <name evidence="5" type="ORF">D9758_000858</name>
</gene>
<name>A0A8H5LYC5_9AGAR</name>
<organism evidence="5 6">
    <name type="scientific">Tetrapyrgos nigripes</name>
    <dbReference type="NCBI Taxonomy" id="182062"/>
    <lineage>
        <taxon>Eukaryota</taxon>
        <taxon>Fungi</taxon>
        <taxon>Dikarya</taxon>
        <taxon>Basidiomycota</taxon>
        <taxon>Agaricomycotina</taxon>
        <taxon>Agaricomycetes</taxon>
        <taxon>Agaricomycetidae</taxon>
        <taxon>Agaricales</taxon>
        <taxon>Marasmiineae</taxon>
        <taxon>Marasmiaceae</taxon>
        <taxon>Tetrapyrgos</taxon>
    </lineage>
</organism>
<reference evidence="5 6" key="1">
    <citation type="journal article" date="2020" name="ISME J.">
        <title>Uncovering the hidden diversity of litter-decomposition mechanisms in mushroom-forming fungi.</title>
        <authorList>
            <person name="Floudas D."/>
            <person name="Bentzer J."/>
            <person name="Ahren D."/>
            <person name="Johansson T."/>
            <person name="Persson P."/>
            <person name="Tunlid A."/>
        </authorList>
    </citation>
    <scope>NUCLEOTIDE SEQUENCE [LARGE SCALE GENOMIC DNA]</scope>
    <source>
        <strain evidence="5 6">CBS 291.85</strain>
    </source>
</reference>
<feature type="chain" id="PRO_5034909757" description="Carboxylic ester hydrolase" evidence="3">
    <location>
        <begin position="19"/>
        <end position="533"/>
    </location>
</feature>
<proteinExistence type="inferred from homology"/>
<dbReference type="PANTHER" id="PTHR45570:SF1">
    <property type="entry name" value="CARBOXYLIC ESTER HYDROLASE"/>
    <property type="match status" value="1"/>
</dbReference>
<sequence length="533" mass="56386">MLSGLVFVLSSLFFSTLAAPTARDALTVNTPIGTAHGVLDGSAVRFAVKYASAERWAQSTVASEWTFPNNASDPAAEPLACPSPILDDSQFSEDCLSMILYVPPTFNPSAQMPVFMWIHGGSFIIGSATDAGLDGSNLALATNSIVAVIQYRLGGFGFLAPDGTTNLAVRDVMNALKFLQQNVASFGGNPAQVTIAGQSSGATMVRALLAVPEAEPLFKQAILQSDPMDYGFLSPSTHQTLQSFFNTLIPCSTSDTSCLSSLDTLDILNAYMFTFQMAPTLDASAGAFSPLRPVRDGSLLTTALDLTSSPFPSQSKSIIVSTVLSEATPAIYGNFTSPLPESQFNQAVQDTFGLPRTNTIIGSTFYKASPPTNGDQASTLDARVQLESLGTDYLWKCSSWSFAREWVAAGGKAFVGMYVLGASYPGNTAVTSQCAQPGVVCHQDDIEIVFGTVDNPSAAQKTLVKEMQARYKGFLASGDVNAGTSPSVERWDAAGSVDVKAKVLGETGLVDVGSCDPGFWGKQVEYDYQVYGI</sequence>
<dbReference type="EMBL" id="JAACJM010000003">
    <property type="protein sequence ID" value="KAF5373884.1"/>
    <property type="molecule type" value="Genomic_DNA"/>
</dbReference>
<feature type="signal peptide" evidence="3">
    <location>
        <begin position="1"/>
        <end position="18"/>
    </location>
</feature>
<evidence type="ECO:0000313" key="6">
    <source>
        <dbReference type="Proteomes" id="UP000559256"/>
    </source>
</evidence>
<evidence type="ECO:0000256" key="3">
    <source>
        <dbReference type="RuleBase" id="RU361235"/>
    </source>
</evidence>
<keyword evidence="2 3" id="KW-0378">Hydrolase</keyword>
<dbReference type="GO" id="GO:0016787">
    <property type="term" value="F:hydrolase activity"/>
    <property type="evidence" value="ECO:0007669"/>
    <property type="project" value="UniProtKB-KW"/>
</dbReference>
<feature type="domain" description="Carboxylesterase type B" evidence="4">
    <location>
        <begin position="44"/>
        <end position="494"/>
    </location>
</feature>
<evidence type="ECO:0000256" key="1">
    <source>
        <dbReference type="ARBA" id="ARBA00005964"/>
    </source>
</evidence>
<dbReference type="Gene3D" id="3.40.50.1820">
    <property type="entry name" value="alpha/beta hydrolase"/>
    <property type="match status" value="1"/>
</dbReference>
<dbReference type="PANTHER" id="PTHR45570">
    <property type="entry name" value="CARBOXYLIC ESTER HYDROLASE"/>
    <property type="match status" value="1"/>
</dbReference>
<evidence type="ECO:0000259" key="4">
    <source>
        <dbReference type="Pfam" id="PF00135"/>
    </source>
</evidence>
<dbReference type="InterPro" id="IPR002018">
    <property type="entry name" value="CarbesteraseB"/>
</dbReference>
<accession>A0A8H5LYC5</accession>